<feature type="domain" description="Pyridine nucleotide-disulphide oxidoreductase dimerisation" evidence="15">
    <location>
        <begin position="340"/>
        <end position="448"/>
    </location>
</feature>
<evidence type="ECO:0000256" key="12">
    <source>
        <dbReference type="PIRSR" id="PIRSR000350-3"/>
    </source>
</evidence>
<dbReference type="PIRSF" id="PIRSF000350">
    <property type="entry name" value="Mercury_reductase_MerA"/>
    <property type="match status" value="1"/>
</dbReference>
<dbReference type="PANTHER" id="PTHR22912">
    <property type="entry name" value="DISULFIDE OXIDOREDUCTASE"/>
    <property type="match status" value="1"/>
</dbReference>
<dbReference type="EMBL" id="CP009920">
    <property type="protein sequence ID" value="AJI25254.1"/>
    <property type="molecule type" value="Genomic_DNA"/>
</dbReference>
<dbReference type="InterPro" id="IPR001100">
    <property type="entry name" value="Pyr_nuc-diS_OxRdtase"/>
</dbReference>
<dbReference type="GO" id="GO:0050660">
    <property type="term" value="F:flavin adenine dinucleotide binding"/>
    <property type="evidence" value="ECO:0007669"/>
    <property type="project" value="InterPro"/>
</dbReference>
<keyword evidence="9 14" id="KW-0676">Redox-active center</keyword>
<dbReference type="InterPro" id="IPR004099">
    <property type="entry name" value="Pyr_nucl-diS_OxRdtase_dimer"/>
</dbReference>
<evidence type="ECO:0000256" key="2">
    <source>
        <dbReference type="ARBA" id="ARBA00012608"/>
    </source>
</evidence>
<dbReference type="InterPro" id="IPR006258">
    <property type="entry name" value="Lipoamide_DH"/>
</dbReference>
<feature type="active site" description="Proton acceptor" evidence="11">
    <location>
        <position position="438"/>
    </location>
</feature>
<feature type="binding site" evidence="12">
    <location>
        <position position="306"/>
    </location>
    <ligand>
        <name>FAD</name>
        <dbReference type="ChEBI" id="CHEBI:57692"/>
    </ligand>
</feature>
<evidence type="ECO:0000256" key="7">
    <source>
        <dbReference type="ARBA" id="ARBA00023027"/>
    </source>
</evidence>
<dbReference type="PRINTS" id="PR00411">
    <property type="entry name" value="PNDRDTASEI"/>
</dbReference>
<dbReference type="FunFam" id="3.30.390.30:FF:000001">
    <property type="entry name" value="Dihydrolipoyl dehydrogenase"/>
    <property type="match status" value="1"/>
</dbReference>
<dbReference type="PRINTS" id="PR00368">
    <property type="entry name" value="FADPNR"/>
</dbReference>
<gene>
    <name evidence="17" type="primary">lpdA</name>
    <name evidence="17" type="ORF">BG04_4215</name>
</gene>
<dbReference type="InterPro" id="IPR036188">
    <property type="entry name" value="FAD/NAD-bd_sf"/>
</dbReference>
<dbReference type="SUPFAM" id="SSF55424">
    <property type="entry name" value="FAD/NAD-linked reductases, dimerisation (C-terminal) domain"/>
    <property type="match status" value="1"/>
</dbReference>
<accession>A0A0B6AZ90</accession>
<feature type="disulfide bond" description="Redox-active" evidence="13">
    <location>
        <begin position="39"/>
        <end position="44"/>
    </location>
</feature>
<dbReference type="Gene3D" id="3.50.50.60">
    <property type="entry name" value="FAD/NAD(P)-binding domain"/>
    <property type="match status" value="2"/>
</dbReference>
<dbReference type="Pfam" id="PF07992">
    <property type="entry name" value="Pyr_redox_2"/>
    <property type="match status" value="1"/>
</dbReference>
<dbReference type="RefSeq" id="WP_034652821.1">
    <property type="nucleotide sequence ID" value="NZ_BCVB01000005.1"/>
</dbReference>
<feature type="binding site" evidence="12">
    <location>
        <position position="48"/>
    </location>
    <ligand>
        <name>FAD</name>
        <dbReference type="ChEBI" id="CHEBI:57692"/>
    </ligand>
</feature>
<dbReference type="PROSITE" id="PS00076">
    <property type="entry name" value="PYRIDINE_REDOX_1"/>
    <property type="match status" value="1"/>
</dbReference>
<dbReference type="GO" id="GO:0006103">
    <property type="term" value="P:2-oxoglutarate metabolic process"/>
    <property type="evidence" value="ECO:0007669"/>
    <property type="project" value="TreeGrafter"/>
</dbReference>
<evidence type="ECO:0000256" key="8">
    <source>
        <dbReference type="ARBA" id="ARBA00023157"/>
    </source>
</evidence>
<dbReference type="NCBIfam" id="TIGR01350">
    <property type="entry name" value="lipoamide_DH"/>
    <property type="match status" value="1"/>
</dbReference>
<reference evidence="17 18" key="1">
    <citation type="journal article" date="2015" name="Genome Announc.">
        <title>Complete genome sequences for 35 biothreat assay-relevant bacillus species.</title>
        <authorList>
            <person name="Johnson S.L."/>
            <person name="Daligault H.E."/>
            <person name="Davenport K.W."/>
            <person name="Jaissle J."/>
            <person name="Frey K.G."/>
            <person name="Ladner J.T."/>
            <person name="Broomall S.M."/>
            <person name="Bishop-Lilly K.A."/>
            <person name="Bruce D.C."/>
            <person name="Gibbons H.S."/>
            <person name="Coyne S.R."/>
            <person name="Lo C.C."/>
            <person name="Meincke L."/>
            <person name="Munk A.C."/>
            <person name="Koroleva G.I."/>
            <person name="Rosenzweig C.N."/>
            <person name="Palacios G.F."/>
            <person name="Redden C.L."/>
            <person name="Minogue T.D."/>
            <person name="Chain P.S."/>
        </authorList>
    </citation>
    <scope>NUCLEOTIDE SEQUENCE [LARGE SCALE GENOMIC DNA]</scope>
    <source>
        <strain evidence="18">ATCC 14581 / DSM 32 / JCM 2506 / NBRC 15308 / NCIMB 9376 / NCTC 10342 / NRRL B-14308 / VKM B-512</strain>
    </source>
</reference>
<keyword evidence="12" id="KW-0547">Nucleotide-binding</keyword>
<feature type="domain" description="FAD/NAD(P)-binding" evidence="16">
    <location>
        <begin position="4"/>
        <end position="321"/>
    </location>
</feature>
<sequence length="459" mass="49451">MKPLVVIGGGPAGYVAAITAARQGKQVTLIEQKDLGGTCLNEGCMPTKSLLASAEAYEKIKQAEQFGINLPLEQVKINWDGVQHHKTTIVKNLVKGISYLMKKNSIKVIKGEASFLTNHCLAVRNENHVEEIEAEQFIIAAGSEPASLPFAPFDGKWIIHSKQAMSLPAIPSSLLIVGGGVIGCEFASIYSQMGTKVTIVEAADQLLPGEDADIAFTLQEELEKKGVAIYTSSSLTEMQPKDKTALFKHKEELHELQAEYALISIGRKPRVLGLGLEQVGVHFSKQGIDVNEHMQTNIPNIYACGDVVGGIQLAHVAFHEGTVAALHACGKDKSVNYRAVPRCIYTHPEIASVGMTEKQARSEYGDIRVGEFSFTANGKAMIANESVGKVKVIVEPQFNEIIGLSIVGSYATELIGQGTIMMHGELTTDIMEDFIAAHPTLSEAIHEALLQSAGQAVHS</sequence>
<dbReference type="KEGG" id="bmeg:BG04_4215"/>
<dbReference type="Proteomes" id="UP000031829">
    <property type="component" value="Chromosome"/>
</dbReference>
<keyword evidence="6 14" id="KW-0560">Oxidoreductase</keyword>
<dbReference type="GO" id="GO:0004148">
    <property type="term" value="F:dihydrolipoyl dehydrogenase (NADH) activity"/>
    <property type="evidence" value="ECO:0007669"/>
    <property type="project" value="UniProtKB-EC"/>
</dbReference>
<evidence type="ECO:0000313" key="17">
    <source>
        <dbReference type="EMBL" id="AJI25254.1"/>
    </source>
</evidence>
<evidence type="ECO:0000256" key="9">
    <source>
        <dbReference type="ARBA" id="ARBA00023284"/>
    </source>
</evidence>
<dbReference type="InterPro" id="IPR012999">
    <property type="entry name" value="Pyr_OxRdtase_I_AS"/>
</dbReference>
<dbReference type="GeneID" id="93642230"/>
<keyword evidence="8" id="KW-1015">Disulfide bond</keyword>
<feature type="binding site" evidence="12">
    <location>
        <position position="266"/>
    </location>
    <ligand>
        <name>NAD(+)</name>
        <dbReference type="ChEBI" id="CHEBI:57540"/>
    </ligand>
</feature>
<evidence type="ECO:0000256" key="4">
    <source>
        <dbReference type="ARBA" id="ARBA00022630"/>
    </source>
</evidence>
<evidence type="ECO:0000313" key="18">
    <source>
        <dbReference type="Proteomes" id="UP000031829"/>
    </source>
</evidence>
<evidence type="ECO:0000256" key="13">
    <source>
        <dbReference type="PIRSR" id="PIRSR000350-4"/>
    </source>
</evidence>
<dbReference type="SUPFAM" id="SSF51905">
    <property type="entry name" value="FAD/NAD(P)-binding domain"/>
    <property type="match status" value="1"/>
</dbReference>
<comment type="catalytic activity">
    <reaction evidence="10 14">
        <text>N(6)-[(R)-dihydrolipoyl]-L-lysyl-[protein] + NAD(+) = N(6)-[(R)-lipoyl]-L-lysyl-[protein] + NADH + H(+)</text>
        <dbReference type="Rhea" id="RHEA:15045"/>
        <dbReference type="Rhea" id="RHEA-COMP:10474"/>
        <dbReference type="Rhea" id="RHEA-COMP:10475"/>
        <dbReference type="ChEBI" id="CHEBI:15378"/>
        <dbReference type="ChEBI" id="CHEBI:57540"/>
        <dbReference type="ChEBI" id="CHEBI:57945"/>
        <dbReference type="ChEBI" id="CHEBI:83099"/>
        <dbReference type="ChEBI" id="CHEBI:83100"/>
        <dbReference type="EC" id="1.8.1.4"/>
    </reaction>
</comment>
<keyword evidence="5 12" id="KW-0274">FAD</keyword>
<dbReference type="Gene3D" id="3.30.390.30">
    <property type="match status" value="1"/>
</dbReference>
<comment type="miscellaneous">
    <text evidence="14">The active site is a redox-active disulfide bond.</text>
</comment>
<evidence type="ECO:0000256" key="6">
    <source>
        <dbReference type="ARBA" id="ARBA00023002"/>
    </source>
</evidence>
<protein>
    <recommendedName>
        <fullName evidence="3 14">Dihydrolipoyl dehydrogenase</fullName>
        <ecNumber evidence="2 14">1.8.1.4</ecNumber>
    </recommendedName>
</protein>
<name>A0A0B6AZ90_PRIM2</name>
<evidence type="ECO:0000256" key="14">
    <source>
        <dbReference type="RuleBase" id="RU003692"/>
    </source>
</evidence>
<evidence type="ECO:0000259" key="16">
    <source>
        <dbReference type="Pfam" id="PF07992"/>
    </source>
</evidence>
<evidence type="ECO:0000256" key="11">
    <source>
        <dbReference type="PIRSR" id="PIRSR000350-2"/>
    </source>
</evidence>
<feature type="binding site" evidence="12">
    <location>
        <begin position="178"/>
        <end position="185"/>
    </location>
    <ligand>
        <name>NAD(+)</name>
        <dbReference type="ChEBI" id="CHEBI:57540"/>
    </ligand>
</feature>
<keyword evidence="4 14" id="KW-0285">Flavoprotein</keyword>
<dbReference type="InterPro" id="IPR050151">
    <property type="entry name" value="Class-I_Pyr_Nuc-Dis_Oxidored"/>
</dbReference>
<evidence type="ECO:0000256" key="3">
    <source>
        <dbReference type="ARBA" id="ARBA00016961"/>
    </source>
</evidence>
<comment type="similarity">
    <text evidence="1 14">Belongs to the class-I pyridine nucleotide-disulfide oxidoreductase family.</text>
</comment>
<dbReference type="EC" id="1.8.1.4" evidence="2 14"/>
<dbReference type="Pfam" id="PF02852">
    <property type="entry name" value="Pyr_redox_dim"/>
    <property type="match status" value="1"/>
</dbReference>
<dbReference type="InterPro" id="IPR023753">
    <property type="entry name" value="FAD/NAD-binding_dom"/>
</dbReference>
<proteinExistence type="inferred from homology"/>
<organism evidence="17 18">
    <name type="scientific">Priestia megaterium (strain ATCC 14581 / DSM 32 / CCUG 1817 / JCM 2506 / NBRC 15308 / NCIMB 9376 / NCTC 10342 / NRRL B-14308 / VKM B-512 / Ford 19)</name>
    <name type="common">Bacillus megaterium</name>
    <dbReference type="NCBI Taxonomy" id="1348623"/>
    <lineage>
        <taxon>Bacteria</taxon>
        <taxon>Bacillati</taxon>
        <taxon>Bacillota</taxon>
        <taxon>Bacilli</taxon>
        <taxon>Bacillales</taxon>
        <taxon>Bacillaceae</taxon>
        <taxon>Priestia</taxon>
    </lineage>
</organism>
<comment type="cofactor">
    <cofactor evidence="12 14">
        <name>FAD</name>
        <dbReference type="ChEBI" id="CHEBI:57692"/>
    </cofactor>
    <text evidence="12 14">Binds 1 FAD per subunit.</text>
</comment>
<evidence type="ECO:0000256" key="1">
    <source>
        <dbReference type="ARBA" id="ARBA00007532"/>
    </source>
</evidence>
<dbReference type="AlphaFoldDB" id="A0A0B6AZ90"/>
<feature type="binding site" evidence="12">
    <location>
        <position position="201"/>
    </location>
    <ligand>
        <name>NAD(+)</name>
        <dbReference type="ChEBI" id="CHEBI:57540"/>
    </ligand>
</feature>
<dbReference type="InterPro" id="IPR016156">
    <property type="entry name" value="FAD/NAD-linked_Rdtase_dimer_sf"/>
</dbReference>
<dbReference type="PANTHER" id="PTHR22912:SF219">
    <property type="entry name" value="DIHYDROLIPOYL DEHYDROGENASE"/>
    <property type="match status" value="1"/>
</dbReference>
<evidence type="ECO:0000256" key="5">
    <source>
        <dbReference type="ARBA" id="ARBA00022827"/>
    </source>
</evidence>
<dbReference type="HOGENOM" id="CLU_016755_0_3_9"/>
<keyword evidence="7 12" id="KW-0520">NAD</keyword>
<evidence type="ECO:0000256" key="10">
    <source>
        <dbReference type="ARBA" id="ARBA00049187"/>
    </source>
</evidence>
<evidence type="ECO:0000259" key="15">
    <source>
        <dbReference type="Pfam" id="PF02852"/>
    </source>
</evidence>